<dbReference type="InterPro" id="IPR004821">
    <property type="entry name" value="Cyt_trans-like"/>
</dbReference>
<dbReference type="GO" id="GO:0016779">
    <property type="term" value="F:nucleotidyltransferase activity"/>
    <property type="evidence" value="ECO:0007669"/>
    <property type="project" value="UniProtKB-KW"/>
</dbReference>
<reference evidence="5" key="1">
    <citation type="submission" date="2017-09" db="EMBL/GenBank/DDBJ databases">
        <title>Depth-based differentiation of microbial function through sediment-hosted aquifers and enrichment of novel symbionts in the deep terrestrial subsurface.</title>
        <authorList>
            <person name="Probst A.J."/>
            <person name="Ladd B."/>
            <person name="Jarett J.K."/>
            <person name="Geller-Mcgrath D.E."/>
            <person name="Sieber C.M.K."/>
            <person name="Emerson J.B."/>
            <person name="Anantharaman K."/>
            <person name="Thomas B.C."/>
            <person name="Malmstrom R."/>
            <person name="Stieglmeier M."/>
            <person name="Klingl A."/>
            <person name="Woyke T."/>
            <person name="Ryan C.M."/>
            <person name="Banfield J.F."/>
        </authorList>
    </citation>
    <scope>NUCLEOTIDE SEQUENCE [LARGE SCALE GENOMIC DNA]</scope>
</reference>
<dbReference type="Gene3D" id="3.40.50.620">
    <property type="entry name" value="HUPs"/>
    <property type="match status" value="1"/>
</dbReference>
<evidence type="ECO:0000313" key="5">
    <source>
        <dbReference type="Proteomes" id="UP000230843"/>
    </source>
</evidence>
<dbReference type="InterPro" id="IPR014729">
    <property type="entry name" value="Rossmann-like_a/b/a_fold"/>
</dbReference>
<protein>
    <submittedName>
        <fullName evidence="4">FAD synthase</fullName>
    </submittedName>
</protein>
<dbReference type="SUPFAM" id="SSF52374">
    <property type="entry name" value="Nucleotidylyl transferase"/>
    <property type="match status" value="1"/>
</dbReference>
<gene>
    <name evidence="4" type="ORF">CO137_02455</name>
</gene>
<keyword evidence="2" id="KW-0548">Nucleotidyltransferase</keyword>
<evidence type="ECO:0000313" key="4">
    <source>
        <dbReference type="EMBL" id="PJA89781.1"/>
    </source>
</evidence>
<name>A0A2M7Z6N0_9BACT</name>
<dbReference type="EMBL" id="PFVJ01000051">
    <property type="protein sequence ID" value="PJA89781.1"/>
    <property type="molecule type" value="Genomic_DNA"/>
</dbReference>
<accession>A0A2M7Z6N0</accession>
<dbReference type="InterPro" id="IPR050385">
    <property type="entry name" value="Archaeal_FAD_synthase"/>
</dbReference>
<feature type="domain" description="Cytidyltransferase-like" evidence="3">
    <location>
        <begin position="6"/>
        <end position="121"/>
    </location>
</feature>
<evidence type="ECO:0000256" key="1">
    <source>
        <dbReference type="ARBA" id="ARBA00022679"/>
    </source>
</evidence>
<dbReference type="Proteomes" id="UP000230843">
    <property type="component" value="Unassembled WGS sequence"/>
</dbReference>
<evidence type="ECO:0000259" key="3">
    <source>
        <dbReference type="Pfam" id="PF01467"/>
    </source>
</evidence>
<evidence type="ECO:0000256" key="2">
    <source>
        <dbReference type="ARBA" id="ARBA00022695"/>
    </source>
</evidence>
<proteinExistence type="predicted"/>
<organism evidence="4 5">
    <name type="scientific">Candidatus Magasanikbacteria bacterium CG_4_9_14_3_um_filter_32_9</name>
    <dbReference type="NCBI Taxonomy" id="1974644"/>
    <lineage>
        <taxon>Bacteria</taxon>
        <taxon>Candidatus Magasanikiibacteriota</taxon>
    </lineage>
</organism>
<dbReference type="PANTHER" id="PTHR43793">
    <property type="entry name" value="FAD SYNTHASE"/>
    <property type="match status" value="1"/>
</dbReference>
<dbReference type="PANTHER" id="PTHR43793:SF1">
    <property type="entry name" value="FAD SYNTHASE"/>
    <property type="match status" value="1"/>
</dbReference>
<keyword evidence="1" id="KW-0808">Transferase</keyword>
<sequence length="140" mass="16456">MKKIMVFGTFDIFHYGHLQLLKQAKKLGDHLTVVIARDENVIKIKKIKPYHTEKERMEIMESLKMIDSAILGDKKDVYKVIKQEKPDVIALGYDQNVFVDKLENYLKKEKINSIIVRLKPYKEKRLKSRLIKISGNNIQN</sequence>
<dbReference type="Pfam" id="PF01467">
    <property type="entry name" value="CTP_transf_like"/>
    <property type="match status" value="1"/>
</dbReference>
<dbReference type="AlphaFoldDB" id="A0A2M7Z6N0"/>
<comment type="caution">
    <text evidence="4">The sequence shown here is derived from an EMBL/GenBank/DDBJ whole genome shotgun (WGS) entry which is preliminary data.</text>
</comment>
<dbReference type="NCBIfam" id="TIGR00125">
    <property type="entry name" value="cyt_tran_rel"/>
    <property type="match status" value="1"/>
</dbReference>